<evidence type="ECO:0000313" key="2">
    <source>
        <dbReference type="EMBL" id="MDR7275611.1"/>
    </source>
</evidence>
<evidence type="ECO:0008006" key="4">
    <source>
        <dbReference type="Google" id="ProtNLM"/>
    </source>
</evidence>
<name>A0AAE3YNG1_9ACTN</name>
<protein>
    <recommendedName>
        <fullName evidence="4">Secreted protein</fullName>
    </recommendedName>
</protein>
<dbReference type="AlphaFoldDB" id="A0AAE3YNG1"/>
<organism evidence="2 3">
    <name type="scientific">Catenuloplanes atrovinosus</name>
    <dbReference type="NCBI Taxonomy" id="137266"/>
    <lineage>
        <taxon>Bacteria</taxon>
        <taxon>Bacillati</taxon>
        <taxon>Actinomycetota</taxon>
        <taxon>Actinomycetes</taxon>
        <taxon>Micromonosporales</taxon>
        <taxon>Micromonosporaceae</taxon>
        <taxon>Catenuloplanes</taxon>
    </lineage>
</organism>
<comment type="caution">
    <text evidence="2">The sequence shown here is derived from an EMBL/GenBank/DDBJ whole genome shotgun (WGS) entry which is preliminary data.</text>
</comment>
<dbReference type="Proteomes" id="UP001183643">
    <property type="component" value="Unassembled WGS sequence"/>
</dbReference>
<evidence type="ECO:0000256" key="1">
    <source>
        <dbReference type="SAM" id="SignalP"/>
    </source>
</evidence>
<feature type="signal peptide" evidence="1">
    <location>
        <begin position="1"/>
        <end position="31"/>
    </location>
</feature>
<keyword evidence="3" id="KW-1185">Reference proteome</keyword>
<dbReference type="EMBL" id="JAVDYB010000001">
    <property type="protein sequence ID" value="MDR7275611.1"/>
    <property type="molecule type" value="Genomic_DNA"/>
</dbReference>
<sequence length="150" mass="16043">MNKTPRILVRLLAVTALAASAVVGSASSAQATIHAYPATGGTCVGTQIKRCLELRFDDVNNRFRARAEVTDTAGGHDYNVDMAWVDTDITYQSGDGVRSAEWERLETPLAYCTQGSTVSITFAAGFTWQNASTGAWDGETRVGAASFVCR</sequence>
<feature type="chain" id="PRO_5042290378" description="Secreted protein" evidence="1">
    <location>
        <begin position="32"/>
        <end position="150"/>
    </location>
</feature>
<accession>A0AAE3YNG1</accession>
<proteinExistence type="predicted"/>
<keyword evidence="1" id="KW-0732">Signal</keyword>
<gene>
    <name evidence="2" type="ORF">J2S41_002389</name>
</gene>
<dbReference type="RefSeq" id="WP_310366788.1">
    <property type="nucleotide sequence ID" value="NZ_JAVDYB010000001.1"/>
</dbReference>
<reference evidence="2" key="1">
    <citation type="submission" date="2023-07" db="EMBL/GenBank/DDBJ databases">
        <title>Sequencing the genomes of 1000 actinobacteria strains.</title>
        <authorList>
            <person name="Klenk H.-P."/>
        </authorList>
    </citation>
    <scope>NUCLEOTIDE SEQUENCE</scope>
    <source>
        <strain evidence="2">DSM 44707</strain>
    </source>
</reference>
<evidence type="ECO:0000313" key="3">
    <source>
        <dbReference type="Proteomes" id="UP001183643"/>
    </source>
</evidence>